<comment type="caution">
    <text evidence="10">The sequence shown here is derived from an EMBL/GenBank/DDBJ whole genome shotgun (WGS) entry which is preliminary data.</text>
</comment>
<dbReference type="STRING" id="1220162.K1VQC2"/>
<feature type="compositionally biased region" description="Polar residues" evidence="8">
    <location>
        <begin position="169"/>
        <end position="183"/>
    </location>
</feature>
<dbReference type="OMA" id="QLHGSIN"/>
<feature type="region of interest" description="Disordered" evidence="8">
    <location>
        <begin position="330"/>
        <end position="353"/>
    </location>
</feature>
<dbReference type="GO" id="GO:0005739">
    <property type="term" value="C:mitochondrion"/>
    <property type="evidence" value="ECO:0007669"/>
    <property type="project" value="UniProtKB-SubCell"/>
</dbReference>
<feature type="compositionally biased region" description="Pro residues" evidence="8">
    <location>
        <begin position="453"/>
        <end position="464"/>
    </location>
</feature>
<dbReference type="SUPFAM" id="SSF52467">
    <property type="entry name" value="DHS-like NAD/FAD-binding domain"/>
    <property type="match status" value="1"/>
</dbReference>
<dbReference type="InterPro" id="IPR003000">
    <property type="entry name" value="Sirtuin"/>
</dbReference>
<dbReference type="EMBL" id="AMBO01000276">
    <property type="protein sequence ID" value="EKD02816.1"/>
    <property type="molecule type" value="Genomic_DNA"/>
</dbReference>
<organism evidence="10 11">
    <name type="scientific">Trichosporon asahii var. asahii (strain CBS 8904)</name>
    <name type="common">Yeast</name>
    <dbReference type="NCBI Taxonomy" id="1220162"/>
    <lineage>
        <taxon>Eukaryota</taxon>
        <taxon>Fungi</taxon>
        <taxon>Dikarya</taxon>
        <taxon>Basidiomycota</taxon>
        <taxon>Agaricomycotina</taxon>
        <taxon>Tremellomycetes</taxon>
        <taxon>Trichosporonales</taxon>
        <taxon>Trichosporonaceae</taxon>
        <taxon>Trichosporon</taxon>
    </lineage>
</organism>
<keyword evidence="3" id="KW-0808">Transferase</keyword>
<sequence>MTSLVRLLSPHSDCSEAGPSRAPTRFADIDPEGPSLEDVVRRVRGARRIVAVAGAGVSTAAAIPDFRSSKGLFSGSKGTGVKDLFHVKSLTSPALLAKHHALLTDLCERANRASPTAFHVLLASLDGDGRLLRCYTQNIDGLEQRVGLPTGLPQRSSNRGKRKAKATRASGQVSSASGTQTPEETPVSGEATPSSPPSFPPAPRCIPLHGLLSKLRCSLCSTFVPIDDHLPLPPSTIPCPTCDLSASIRSALSERQRRVGALRADVVLYGEEHPEGELIGSVVGRDLRGTGRKGEREGKVDLLLVAGTTLAIPGVKRIVKEMAKTLEARPDSSVRDGKAPPIRTVFINNEPPAKPGEWDGIFDVWVQGDVQDFAALVENREFAPPVPITPKKPRPSKSHLPTPESVTPTKKRKKAVAEQTTPTKKQKVFTPLTPASTPQSRVHDQSEREGSPSPSPRSPTPAPKLLPLVSF</sequence>
<dbReference type="PANTHER" id="PTHR11085">
    <property type="entry name" value="NAD-DEPENDENT PROTEIN DEACYLASE SIRTUIN-5, MITOCHONDRIAL-RELATED"/>
    <property type="match status" value="1"/>
</dbReference>
<feature type="region of interest" description="Disordered" evidence="8">
    <location>
        <begin position="146"/>
        <end position="200"/>
    </location>
</feature>
<keyword evidence="6" id="KW-0496">Mitochondrion</keyword>
<evidence type="ECO:0000256" key="7">
    <source>
        <dbReference type="PROSITE-ProRule" id="PRU00236"/>
    </source>
</evidence>
<feature type="region of interest" description="Disordered" evidence="8">
    <location>
        <begin position="1"/>
        <end position="30"/>
    </location>
</feature>
<dbReference type="Proteomes" id="UP000006757">
    <property type="component" value="Unassembled WGS sequence"/>
</dbReference>
<keyword evidence="4" id="KW-0809">Transit peptide</keyword>
<gene>
    <name evidence="10" type="ORF">A1Q2_02891</name>
</gene>
<comment type="subcellular location">
    <subcellularLocation>
        <location evidence="1">Mitochondrion</location>
    </subcellularLocation>
</comment>
<evidence type="ECO:0000256" key="8">
    <source>
        <dbReference type="SAM" id="MobiDB-lite"/>
    </source>
</evidence>
<dbReference type="Pfam" id="PF02146">
    <property type="entry name" value="SIR2"/>
    <property type="match status" value="1"/>
</dbReference>
<dbReference type="HOGENOM" id="CLU_021544_3_0_1"/>
<name>K1VQC2_TRIAC</name>
<dbReference type="AlphaFoldDB" id="K1VQC2"/>
<evidence type="ECO:0000256" key="4">
    <source>
        <dbReference type="ARBA" id="ARBA00022946"/>
    </source>
</evidence>
<dbReference type="InterPro" id="IPR026590">
    <property type="entry name" value="Ssirtuin_cat_dom"/>
</dbReference>
<evidence type="ECO:0000313" key="10">
    <source>
        <dbReference type="EMBL" id="EKD02816.1"/>
    </source>
</evidence>
<evidence type="ECO:0000256" key="3">
    <source>
        <dbReference type="ARBA" id="ARBA00022679"/>
    </source>
</evidence>
<dbReference type="GO" id="GO:1990414">
    <property type="term" value="P:replication-born double-strand break repair via sister chromatid exchange"/>
    <property type="evidence" value="ECO:0007669"/>
    <property type="project" value="TreeGrafter"/>
</dbReference>
<evidence type="ECO:0000259" key="9">
    <source>
        <dbReference type="PROSITE" id="PS50305"/>
    </source>
</evidence>
<dbReference type="InterPro" id="IPR029035">
    <property type="entry name" value="DHS-like_NAD/FAD-binding_dom"/>
</dbReference>
<comment type="caution">
    <text evidence="7">Lacks conserved residue(s) required for the propagation of feature annotation.</text>
</comment>
<evidence type="ECO:0000256" key="6">
    <source>
        <dbReference type="ARBA" id="ARBA00023128"/>
    </source>
</evidence>
<dbReference type="GO" id="GO:0017136">
    <property type="term" value="F:histone deacetylase activity, NAD-dependent"/>
    <property type="evidence" value="ECO:0007669"/>
    <property type="project" value="TreeGrafter"/>
</dbReference>
<dbReference type="PROSITE" id="PS50305">
    <property type="entry name" value="SIRTUIN"/>
    <property type="match status" value="1"/>
</dbReference>
<dbReference type="eggNOG" id="KOG2684">
    <property type="taxonomic scope" value="Eukaryota"/>
</dbReference>
<feature type="compositionally biased region" description="Basic and acidic residues" evidence="8">
    <location>
        <begin position="441"/>
        <end position="450"/>
    </location>
</feature>
<evidence type="ECO:0000256" key="2">
    <source>
        <dbReference type="ARBA" id="ARBA00006924"/>
    </source>
</evidence>
<comment type="similarity">
    <text evidence="2">Belongs to the sirtuin family. Class I subfamily.</text>
</comment>
<dbReference type="OrthoDB" id="2919105at2759"/>
<dbReference type="InParanoid" id="K1VQC2"/>
<accession>K1VQC2</accession>
<keyword evidence="11" id="KW-1185">Reference proteome</keyword>
<feature type="region of interest" description="Disordered" evidence="8">
    <location>
        <begin position="384"/>
        <end position="471"/>
    </location>
</feature>
<dbReference type="InterPro" id="IPR050134">
    <property type="entry name" value="NAD-dep_sirtuin_deacylases"/>
</dbReference>
<dbReference type="GO" id="GO:0031508">
    <property type="term" value="P:pericentric heterochromatin formation"/>
    <property type="evidence" value="ECO:0007669"/>
    <property type="project" value="TreeGrafter"/>
</dbReference>
<protein>
    <recommendedName>
        <fullName evidence="9">Deacetylase sirtuin-type domain-containing protein</fullName>
    </recommendedName>
</protein>
<dbReference type="PANTHER" id="PTHR11085:SF15">
    <property type="entry name" value="NAD-DEPENDENT HISTONE DEACETYLASE HST4"/>
    <property type="match status" value="1"/>
</dbReference>
<dbReference type="GO" id="GO:0006282">
    <property type="term" value="P:regulation of DNA repair"/>
    <property type="evidence" value="ECO:0007669"/>
    <property type="project" value="TreeGrafter"/>
</dbReference>
<dbReference type="GO" id="GO:0000122">
    <property type="term" value="P:negative regulation of transcription by RNA polymerase II"/>
    <property type="evidence" value="ECO:0007669"/>
    <property type="project" value="TreeGrafter"/>
</dbReference>
<evidence type="ECO:0000313" key="11">
    <source>
        <dbReference type="Proteomes" id="UP000006757"/>
    </source>
</evidence>
<dbReference type="GO" id="GO:0031934">
    <property type="term" value="C:mating-type region heterochromatin"/>
    <property type="evidence" value="ECO:0007669"/>
    <property type="project" value="TreeGrafter"/>
</dbReference>
<proteinExistence type="inferred from homology"/>
<keyword evidence="5" id="KW-0520">NAD</keyword>
<reference evidence="10 11" key="1">
    <citation type="journal article" date="2012" name="Eukaryot. Cell">
        <title>Genome sequence of the Trichosporon asahii environmental strain CBS 8904.</title>
        <authorList>
            <person name="Yang R.Y."/>
            <person name="Li H.T."/>
            <person name="Zhu H."/>
            <person name="Zhou G.P."/>
            <person name="Wang M."/>
            <person name="Wang L."/>
        </authorList>
    </citation>
    <scope>NUCLEOTIDE SEQUENCE [LARGE SCALE GENOMIC DNA]</scope>
    <source>
        <strain evidence="10 11">CBS 8904</strain>
    </source>
</reference>
<evidence type="ECO:0000256" key="5">
    <source>
        <dbReference type="ARBA" id="ARBA00023027"/>
    </source>
</evidence>
<evidence type="ECO:0000256" key="1">
    <source>
        <dbReference type="ARBA" id="ARBA00004173"/>
    </source>
</evidence>
<dbReference type="GO" id="GO:0070403">
    <property type="term" value="F:NAD+ binding"/>
    <property type="evidence" value="ECO:0007669"/>
    <property type="project" value="InterPro"/>
</dbReference>
<dbReference type="FunCoup" id="K1VQC2">
    <property type="interactions" value="46"/>
</dbReference>
<dbReference type="Gene3D" id="3.40.50.1220">
    <property type="entry name" value="TPP-binding domain"/>
    <property type="match status" value="1"/>
</dbReference>
<dbReference type="GO" id="GO:0005634">
    <property type="term" value="C:nucleus"/>
    <property type="evidence" value="ECO:0007669"/>
    <property type="project" value="TreeGrafter"/>
</dbReference>
<feature type="domain" description="Deacetylase sirtuin-type" evidence="9">
    <location>
        <begin position="29"/>
        <end position="392"/>
    </location>
</feature>